<sequence length="591" mass="67855">MADELEAIKRKIDIVEFISEYVPLKKAGRNFKALCPFHSEKTPSFVVSPERQIWHCFGSCGTGGDIFGFLMRIENIEFGEALRTLAKRAGVKLSRYQPSESEKQKQLLYEINHLAAEYYHYVLLEHPAGKQGLDYIRKRGIKPDSLERFEIGFAPENWDNLQKFLVGKKGYSAQNLEKAGLVVARDKGYYDRFRGRVMFSLKDHRGSICGFAGRVINGSLPADRQAKYINTPETLVYHKSDLLYGLSEVKEEIKKTDRIILVEGELDMISSYQAGVKNVVAIKGSALTANQIQRLAYLTKNIVFALDADLAGDQAARRGIEMADQAGMSINVVEIKEGKDPDEVAQKKPLLWQKLVKKAVPIYDYFLDVAFAKYDSRAAEGKRKIGREIIPILAKISDEILQSYYAQLLAEKLAVPVDAVMAEIEKREEKKEAYSEQNWTSEAKTRREILEEHLLGLALQAEKWSFLRKREVLNLIKTPRFTRILEHLGKYLKSNKILKSERLAKMLAPELVPSFNQFYLLDLADLIQDEQKFQREWEKTLNQLEEFNLKEDLRELAVQIKTLEKKGRLTAKETTRLDKFDEEFRNLSQKL</sequence>
<dbReference type="PANTHER" id="PTHR30313:SF2">
    <property type="entry name" value="DNA PRIMASE"/>
    <property type="match status" value="1"/>
</dbReference>
<evidence type="ECO:0000256" key="9">
    <source>
        <dbReference type="ARBA" id="ARBA00022842"/>
    </source>
</evidence>
<keyword evidence="9" id="KW-0460">Magnesium</keyword>
<keyword evidence="4 12" id="KW-0548">Nucleotidyltransferase</keyword>
<comment type="function">
    <text evidence="12 13">RNA polymerase that catalyzes the synthesis of short RNA molecules used as primers for DNA polymerase during DNA replication.</text>
</comment>
<dbReference type="GO" id="GO:0000428">
    <property type="term" value="C:DNA-directed RNA polymerase complex"/>
    <property type="evidence" value="ECO:0007669"/>
    <property type="project" value="UniProtKB-KW"/>
</dbReference>
<evidence type="ECO:0000313" key="16">
    <source>
        <dbReference type="EMBL" id="PJE68522.1"/>
    </source>
</evidence>
<evidence type="ECO:0000256" key="2">
    <source>
        <dbReference type="ARBA" id="ARBA00022515"/>
    </source>
</evidence>
<dbReference type="GO" id="GO:0006269">
    <property type="term" value="P:DNA replication, synthesis of primer"/>
    <property type="evidence" value="ECO:0007669"/>
    <property type="project" value="UniProtKB-UniRule"/>
</dbReference>
<evidence type="ECO:0000256" key="6">
    <source>
        <dbReference type="ARBA" id="ARBA00022723"/>
    </source>
</evidence>
<dbReference type="InterPro" id="IPR013264">
    <property type="entry name" value="DNAG_N"/>
</dbReference>
<keyword evidence="3 12" id="KW-0808">Transferase</keyword>
<keyword evidence="1 12" id="KW-0240">DNA-directed RNA polymerase</keyword>
<dbReference type="Pfam" id="PF10410">
    <property type="entry name" value="DnaB_bind"/>
    <property type="match status" value="1"/>
</dbReference>
<evidence type="ECO:0000313" key="17">
    <source>
        <dbReference type="Proteomes" id="UP000229500"/>
    </source>
</evidence>
<dbReference type="Gene3D" id="3.90.580.10">
    <property type="entry name" value="Zinc finger, CHC2-type domain"/>
    <property type="match status" value="1"/>
</dbReference>
<dbReference type="SMART" id="SM00493">
    <property type="entry name" value="TOPRIM"/>
    <property type="match status" value="1"/>
</dbReference>
<proteinExistence type="inferred from homology"/>
<dbReference type="InterPro" id="IPR006171">
    <property type="entry name" value="TOPRIM_dom"/>
</dbReference>
<dbReference type="PANTHER" id="PTHR30313">
    <property type="entry name" value="DNA PRIMASE"/>
    <property type="match status" value="1"/>
</dbReference>
<comment type="subunit">
    <text evidence="12">Monomer. Interacts with DnaB.</text>
</comment>
<dbReference type="SMART" id="SM00400">
    <property type="entry name" value="ZnF_CHCC"/>
    <property type="match status" value="1"/>
</dbReference>
<comment type="cofactor">
    <cofactor evidence="13 14">
        <name>Zn(2+)</name>
        <dbReference type="ChEBI" id="CHEBI:29105"/>
    </cofactor>
    <text evidence="13 14">Binds 1 zinc ion per monomer.</text>
</comment>
<dbReference type="GO" id="GO:0008270">
    <property type="term" value="F:zinc ion binding"/>
    <property type="evidence" value="ECO:0007669"/>
    <property type="project" value="UniProtKB-KW"/>
</dbReference>
<evidence type="ECO:0000256" key="1">
    <source>
        <dbReference type="ARBA" id="ARBA00022478"/>
    </source>
</evidence>
<keyword evidence="10 12" id="KW-0238">DNA-binding</keyword>
<dbReference type="InterPro" id="IPR036977">
    <property type="entry name" value="DNA_primase_Znf_CHC2"/>
</dbReference>
<dbReference type="Pfam" id="PF13155">
    <property type="entry name" value="Toprim_2"/>
    <property type="match status" value="1"/>
</dbReference>
<dbReference type="GO" id="GO:0003899">
    <property type="term" value="F:DNA-directed RNA polymerase activity"/>
    <property type="evidence" value="ECO:0007669"/>
    <property type="project" value="UniProtKB-UniRule"/>
</dbReference>
<dbReference type="CDD" id="cd03364">
    <property type="entry name" value="TOPRIM_DnaG_primases"/>
    <property type="match status" value="1"/>
</dbReference>
<protein>
    <recommendedName>
        <fullName evidence="12 13">DNA primase</fullName>
        <ecNumber evidence="12">2.7.7.101</ecNumber>
    </recommendedName>
</protein>
<dbReference type="PROSITE" id="PS50880">
    <property type="entry name" value="TOPRIM"/>
    <property type="match status" value="1"/>
</dbReference>
<dbReference type="InterPro" id="IPR037068">
    <property type="entry name" value="DNA_primase_core_N_sf"/>
</dbReference>
<evidence type="ECO:0000256" key="14">
    <source>
        <dbReference type="PIRSR" id="PIRSR002811-1"/>
    </source>
</evidence>
<dbReference type="Pfam" id="PF08275">
    <property type="entry name" value="DNAG_N"/>
    <property type="match status" value="1"/>
</dbReference>
<comment type="caution">
    <text evidence="12">Lacks conserved residue(s) required for the propagation of feature annotation.</text>
</comment>
<dbReference type="SUPFAM" id="SSF56731">
    <property type="entry name" value="DNA primase core"/>
    <property type="match status" value="1"/>
</dbReference>
<keyword evidence="11 12" id="KW-0804">Transcription</keyword>
<dbReference type="InterPro" id="IPR050219">
    <property type="entry name" value="DnaG_primase"/>
</dbReference>
<dbReference type="Gene3D" id="3.40.1360.10">
    <property type="match status" value="1"/>
</dbReference>
<dbReference type="FunFam" id="3.90.980.10:FF:000001">
    <property type="entry name" value="DNA primase"/>
    <property type="match status" value="1"/>
</dbReference>
<evidence type="ECO:0000256" key="13">
    <source>
        <dbReference type="PIRNR" id="PIRNR002811"/>
    </source>
</evidence>
<dbReference type="InterPro" id="IPR019475">
    <property type="entry name" value="DNA_primase_DnaB-bd"/>
</dbReference>
<reference evidence="17" key="1">
    <citation type="submission" date="2017-09" db="EMBL/GenBank/DDBJ databases">
        <title>Depth-based differentiation of microbial function through sediment-hosted aquifers and enrichment of novel symbionts in the deep terrestrial subsurface.</title>
        <authorList>
            <person name="Probst A.J."/>
            <person name="Ladd B."/>
            <person name="Jarett J.K."/>
            <person name="Geller-Mcgrath D.E."/>
            <person name="Sieber C.M.K."/>
            <person name="Emerson J.B."/>
            <person name="Anantharaman K."/>
            <person name="Thomas B.C."/>
            <person name="Malmstrom R."/>
            <person name="Stieglmeier M."/>
            <person name="Klingl A."/>
            <person name="Woyke T."/>
            <person name="Ryan C.M."/>
            <person name="Banfield J.F."/>
        </authorList>
    </citation>
    <scope>NUCLEOTIDE SEQUENCE [LARGE SCALE GENOMIC DNA]</scope>
</reference>
<dbReference type="InterPro" id="IPR034151">
    <property type="entry name" value="TOPRIM_DnaG_bac"/>
</dbReference>
<keyword evidence="7 14" id="KW-0863">Zinc-finger</keyword>
<dbReference type="EC" id="2.7.7.101" evidence="12"/>
<comment type="catalytic activity">
    <reaction evidence="12">
        <text>ssDNA + n NTP = ssDNA/pppN(pN)n-1 hybrid + (n-1) diphosphate.</text>
        <dbReference type="EC" id="2.7.7.101"/>
    </reaction>
</comment>
<dbReference type="GO" id="GO:1990077">
    <property type="term" value="C:primosome complex"/>
    <property type="evidence" value="ECO:0007669"/>
    <property type="project" value="UniProtKB-KW"/>
</dbReference>
<name>A0A2M8L4U0_9BACT</name>
<organism evidence="16 17">
    <name type="scientific">Candidatus Shapirobacteria bacterium CG10_big_fil_rev_8_21_14_0_10_38_14</name>
    <dbReference type="NCBI Taxonomy" id="1974483"/>
    <lineage>
        <taxon>Bacteria</taxon>
        <taxon>Candidatus Shapironibacteriota</taxon>
    </lineage>
</organism>
<dbReference type="Proteomes" id="UP000229500">
    <property type="component" value="Unassembled WGS sequence"/>
</dbReference>
<dbReference type="SUPFAM" id="SSF57783">
    <property type="entry name" value="Zinc beta-ribbon"/>
    <property type="match status" value="1"/>
</dbReference>
<dbReference type="NCBIfam" id="TIGR01391">
    <property type="entry name" value="dnaG"/>
    <property type="match status" value="1"/>
</dbReference>
<keyword evidence="6 13" id="KW-0479">Metal-binding</keyword>
<comment type="caution">
    <text evidence="16">The sequence shown here is derived from an EMBL/GenBank/DDBJ whole genome shotgun (WGS) entry which is preliminary data.</text>
</comment>
<evidence type="ECO:0000256" key="11">
    <source>
        <dbReference type="ARBA" id="ARBA00023163"/>
    </source>
</evidence>
<comment type="similarity">
    <text evidence="12 13">Belongs to the DnaG primase family.</text>
</comment>
<dbReference type="HAMAP" id="MF_00974">
    <property type="entry name" value="DNA_primase_DnaG"/>
    <property type="match status" value="1"/>
</dbReference>
<dbReference type="FunFam" id="3.90.580.10:FF:000001">
    <property type="entry name" value="DNA primase"/>
    <property type="match status" value="1"/>
</dbReference>
<evidence type="ECO:0000256" key="10">
    <source>
        <dbReference type="ARBA" id="ARBA00023125"/>
    </source>
</evidence>
<dbReference type="Pfam" id="PF01807">
    <property type="entry name" value="Zn_ribbon_DnaG"/>
    <property type="match status" value="1"/>
</dbReference>
<evidence type="ECO:0000256" key="7">
    <source>
        <dbReference type="ARBA" id="ARBA00022771"/>
    </source>
</evidence>
<evidence type="ECO:0000256" key="5">
    <source>
        <dbReference type="ARBA" id="ARBA00022705"/>
    </source>
</evidence>
<feature type="domain" description="Toprim" evidence="15">
    <location>
        <begin position="257"/>
        <end position="338"/>
    </location>
</feature>
<dbReference type="Gene3D" id="3.90.980.10">
    <property type="entry name" value="DNA primase, catalytic core, N-terminal domain"/>
    <property type="match status" value="1"/>
</dbReference>
<dbReference type="InterPro" id="IPR030846">
    <property type="entry name" value="DnaG_bac"/>
</dbReference>
<dbReference type="PIRSF" id="PIRSF002811">
    <property type="entry name" value="DnaG"/>
    <property type="match status" value="1"/>
</dbReference>
<dbReference type="InterPro" id="IPR006295">
    <property type="entry name" value="DNA_primase_DnaG"/>
</dbReference>
<evidence type="ECO:0000256" key="4">
    <source>
        <dbReference type="ARBA" id="ARBA00022695"/>
    </source>
</evidence>
<evidence type="ECO:0000259" key="15">
    <source>
        <dbReference type="PROSITE" id="PS50880"/>
    </source>
</evidence>
<accession>A0A2M8L4U0</accession>
<evidence type="ECO:0000256" key="8">
    <source>
        <dbReference type="ARBA" id="ARBA00022833"/>
    </source>
</evidence>
<dbReference type="AlphaFoldDB" id="A0A2M8L4U0"/>
<keyword evidence="2 12" id="KW-0639">Primosome</keyword>
<dbReference type="GO" id="GO:0005737">
    <property type="term" value="C:cytoplasm"/>
    <property type="evidence" value="ECO:0007669"/>
    <property type="project" value="TreeGrafter"/>
</dbReference>
<dbReference type="GO" id="GO:0003677">
    <property type="term" value="F:DNA binding"/>
    <property type="evidence" value="ECO:0007669"/>
    <property type="project" value="UniProtKB-KW"/>
</dbReference>
<dbReference type="EMBL" id="PFEL01000123">
    <property type="protein sequence ID" value="PJE68522.1"/>
    <property type="molecule type" value="Genomic_DNA"/>
</dbReference>
<keyword evidence="5 12" id="KW-0235">DNA replication</keyword>
<gene>
    <name evidence="12" type="primary">dnaG</name>
    <name evidence="16" type="ORF">COU96_03270</name>
</gene>
<evidence type="ECO:0000256" key="3">
    <source>
        <dbReference type="ARBA" id="ARBA00022679"/>
    </source>
</evidence>
<keyword evidence="8 13" id="KW-0862">Zinc</keyword>
<feature type="zinc finger region" description="CHC2-type" evidence="14">
    <location>
        <begin position="35"/>
        <end position="60"/>
    </location>
</feature>
<evidence type="ECO:0000256" key="12">
    <source>
        <dbReference type="HAMAP-Rule" id="MF_00974"/>
    </source>
</evidence>
<dbReference type="InterPro" id="IPR002694">
    <property type="entry name" value="Znf_CHC2"/>
</dbReference>